<organism evidence="1 2">
    <name type="scientific">Paraburkholderia franconis</name>
    <dbReference type="NCBI Taxonomy" id="2654983"/>
    <lineage>
        <taxon>Bacteria</taxon>
        <taxon>Pseudomonadati</taxon>
        <taxon>Pseudomonadota</taxon>
        <taxon>Betaproteobacteria</taxon>
        <taxon>Burkholderiales</taxon>
        <taxon>Burkholderiaceae</taxon>
        <taxon>Paraburkholderia</taxon>
    </lineage>
</organism>
<keyword evidence="2" id="KW-1185">Reference proteome</keyword>
<dbReference type="AlphaFoldDB" id="A0A7X1NJC5"/>
<name>A0A7X1NJC5_9BURK</name>
<evidence type="ECO:0000313" key="2">
    <source>
        <dbReference type="Proteomes" id="UP000484381"/>
    </source>
</evidence>
<dbReference type="Proteomes" id="UP000484381">
    <property type="component" value="Unassembled WGS sequence"/>
</dbReference>
<proteinExistence type="predicted"/>
<comment type="caution">
    <text evidence="1">The sequence shown here is derived from an EMBL/GenBank/DDBJ whole genome shotgun (WGS) entry which is preliminary data.</text>
</comment>
<dbReference type="EMBL" id="WHNP01000076">
    <property type="protein sequence ID" value="MPW22731.1"/>
    <property type="molecule type" value="Genomic_DNA"/>
</dbReference>
<gene>
    <name evidence="1" type="ORF">GCT13_39495</name>
</gene>
<dbReference type="RefSeq" id="WP_152767339.1">
    <property type="nucleotide sequence ID" value="NZ_WHNP01000076.1"/>
</dbReference>
<evidence type="ECO:0000313" key="1">
    <source>
        <dbReference type="EMBL" id="MPW22731.1"/>
    </source>
</evidence>
<sequence>MGLQRTAASTQYDVRTFIALLMQILGVPTHRIMAVIVSFDKKRHASVSNPDTLRCAFDIRGVRRERSGHIAQDDRIPYPHV</sequence>
<protein>
    <submittedName>
        <fullName evidence="1">Uncharacterized protein</fullName>
    </submittedName>
</protein>
<reference evidence="1 2" key="1">
    <citation type="submission" date="2019-10" db="EMBL/GenBank/DDBJ databases">
        <title>Paraburkholderia sp. isolated from nodules of Mimosa pudica from Brazilian Atlantic Forest soils.</title>
        <authorList>
            <person name="Paulitsch F."/>
            <person name="Hungria M."/>
            <person name="Dall'Agnol R."/>
        </authorList>
    </citation>
    <scope>NUCLEOTIDE SEQUENCE [LARGE SCALE GENOMIC DNA]</scope>
    <source>
        <strain evidence="1 2">CNPSo 3157</strain>
    </source>
</reference>
<accession>A0A7X1NJC5</accession>